<dbReference type="Proteomes" id="UP000230423">
    <property type="component" value="Unassembled WGS sequence"/>
</dbReference>
<evidence type="ECO:0000313" key="1">
    <source>
        <dbReference type="EMBL" id="PIO58225.1"/>
    </source>
</evidence>
<organism evidence="1 2">
    <name type="scientific">Teladorsagia circumcincta</name>
    <name type="common">Brown stomach worm</name>
    <name type="synonym">Ostertagia circumcincta</name>
    <dbReference type="NCBI Taxonomy" id="45464"/>
    <lineage>
        <taxon>Eukaryota</taxon>
        <taxon>Metazoa</taxon>
        <taxon>Ecdysozoa</taxon>
        <taxon>Nematoda</taxon>
        <taxon>Chromadorea</taxon>
        <taxon>Rhabditida</taxon>
        <taxon>Rhabditina</taxon>
        <taxon>Rhabditomorpha</taxon>
        <taxon>Strongyloidea</taxon>
        <taxon>Trichostrongylidae</taxon>
        <taxon>Teladorsagia</taxon>
    </lineage>
</organism>
<gene>
    <name evidence="1" type="ORF">TELCIR_20344</name>
</gene>
<dbReference type="AlphaFoldDB" id="A0A2G9TJX2"/>
<evidence type="ECO:0000313" key="2">
    <source>
        <dbReference type="Proteomes" id="UP000230423"/>
    </source>
</evidence>
<protein>
    <submittedName>
        <fullName evidence="1">Uncharacterized protein</fullName>
    </submittedName>
</protein>
<proteinExistence type="predicted"/>
<dbReference type="OrthoDB" id="10557047at2759"/>
<accession>A0A2G9TJX2</accession>
<reference evidence="1 2" key="1">
    <citation type="submission" date="2015-09" db="EMBL/GenBank/DDBJ databases">
        <title>Draft genome of the parasitic nematode Teladorsagia circumcincta isolate WARC Sus (inbred).</title>
        <authorList>
            <person name="Mitreva M."/>
        </authorList>
    </citation>
    <scope>NUCLEOTIDE SEQUENCE [LARGE SCALE GENOMIC DNA]</scope>
    <source>
        <strain evidence="1 2">S</strain>
    </source>
</reference>
<keyword evidence="2" id="KW-1185">Reference proteome</keyword>
<name>A0A2G9TJX2_TELCI</name>
<sequence>MLVKAIDDRQMLRLAAVCNAQIFYEYLELGEASRADKSRPYFVFYDFEIHSDVRRGFAQRGGRSIEEFK</sequence>
<dbReference type="EMBL" id="KZ361912">
    <property type="protein sequence ID" value="PIO58225.1"/>
    <property type="molecule type" value="Genomic_DNA"/>
</dbReference>
<feature type="non-terminal residue" evidence="1">
    <location>
        <position position="69"/>
    </location>
</feature>